<reference evidence="2" key="1">
    <citation type="submission" date="2023-07" db="EMBL/GenBank/DDBJ databases">
        <title>Two novel species in the genus Flavivirga.</title>
        <authorList>
            <person name="Kwon K."/>
        </authorList>
    </citation>
    <scope>NUCLEOTIDE SEQUENCE</scope>
    <source>
        <strain evidence="2">KACC 14157</strain>
    </source>
</reference>
<keyword evidence="1" id="KW-0812">Transmembrane</keyword>
<name>A0ABT8WZB4_9FLAO</name>
<organism evidence="2 3">
    <name type="scientific">Flavivirga amylovorans</name>
    <dbReference type="NCBI Taxonomy" id="870486"/>
    <lineage>
        <taxon>Bacteria</taxon>
        <taxon>Pseudomonadati</taxon>
        <taxon>Bacteroidota</taxon>
        <taxon>Flavobacteriia</taxon>
        <taxon>Flavobacteriales</taxon>
        <taxon>Flavobacteriaceae</taxon>
        <taxon>Flavivirga</taxon>
    </lineage>
</organism>
<dbReference type="EMBL" id="JAUOEM010000002">
    <property type="protein sequence ID" value="MDO5987017.1"/>
    <property type="molecule type" value="Genomic_DNA"/>
</dbReference>
<evidence type="ECO:0000313" key="2">
    <source>
        <dbReference type="EMBL" id="MDO5987017.1"/>
    </source>
</evidence>
<dbReference type="Proteomes" id="UP001176891">
    <property type="component" value="Unassembled WGS sequence"/>
</dbReference>
<keyword evidence="3" id="KW-1185">Reference proteome</keyword>
<evidence type="ECO:0000256" key="1">
    <source>
        <dbReference type="SAM" id="Phobius"/>
    </source>
</evidence>
<keyword evidence="1" id="KW-0472">Membrane</keyword>
<feature type="transmembrane region" description="Helical" evidence="1">
    <location>
        <begin position="21"/>
        <end position="42"/>
    </location>
</feature>
<accession>A0ABT8WZB4</accession>
<protein>
    <recommendedName>
        <fullName evidence="4">DUF4381 domain-containing protein</fullName>
    </recommendedName>
</protein>
<dbReference type="RefSeq" id="WP_303281559.1">
    <property type="nucleotide sequence ID" value="NZ_BAABCZ010000005.1"/>
</dbReference>
<feature type="transmembrane region" description="Helical" evidence="1">
    <location>
        <begin position="350"/>
        <end position="370"/>
    </location>
</feature>
<feature type="transmembrane region" description="Helical" evidence="1">
    <location>
        <begin position="168"/>
        <end position="191"/>
    </location>
</feature>
<keyword evidence="1" id="KW-1133">Transmembrane helix</keyword>
<evidence type="ECO:0008006" key="4">
    <source>
        <dbReference type="Google" id="ProtNLM"/>
    </source>
</evidence>
<sequence length="559" mass="64288">MKKSYLNIKESRIKNQESKRSYLFVRYTLSCVFVFISFFSFAQVTSAIDSTSIKIGEQITYHIQVETDTTSLVVFPEGQTFQPLEMIESYDVDTLKKSDKYSLIKKYGLTQFDSGAYTIPRQKIIIGDKTFFTDSLKVEVNNIVVDTTKQGLYDIKPIIEVKKPSSNWWKYVLITLLIIGIVAFLLFWFIWRKKPLTEEEEIALLPPYDRAKLALKKLDESHYLEHSEIKEYYSELTGIIRKYLDEKVYDHSLESTTDELVNRLRLLKEGNQIDLSQETIKNIESILKRADLVKFAKSAPDIALAELDRDTIDSEIDHVKEVLPEPTEEEKLLDEKYREELERKKTRKKIIITVAISVFLLIATFVGFSIKYGFNYVKDTIIGHESIELLEGDWVTSEYGFPPITISTPKVLKRMDPSIPDEMAQMVEVTMFGYGSLMDKFSLVVATSKYKNLGENKIDLKQSIEGNFKIIEETGAKNIITKNDEFVTPNGAEGLKVHGTLDMPIPNSDTFEKGKYAILAFNSENIVQQVLISWKENDVYADQIVERILNSIELKKAEE</sequence>
<gene>
    <name evidence="2" type="ORF">Q4Q39_06305</name>
</gene>
<evidence type="ECO:0000313" key="3">
    <source>
        <dbReference type="Proteomes" id="UP001176891"/>
    </source>
</evidence>
<proteinExistence type="predicted"/>
<comment type="caution">
    <text evidence="2">The sequence shown here is derived from an EMBL/GenBank/DDBJ whole genome shotgun (WGS) entry which is preliminary data.</text>
</comment>